<evidence type="ECO:0000256" key="1">
    <source>
        <dbReference type="SAM" id="MobiDB-lite"/>
    </source>
</evidence>
<feature type="region of interest" description="Disordered" evidence="1">
    <location>
        <begin position="209"/>
        <end position="228"/>
    </location>
</feature>
<gene>
    <name evidence="3" type="ORF">F0562_032355</name>
</gene>
<evidence type="ECO:0000313" key="4">
    <source>
        <dbReference type="Proteomes" id="UP000325577"/>
    </source>
</evidence>
<feature type="domain" description="Retrotransposon gag" evidence="2">
    <location>
        <begin position="55"/>
        <end position="138"/>
    </location>
</feature>
<dbReference type="InterPro" id="IPR005162">
    <property type="entry name" value="Retrotrans_gag_dom"/>
</dbReference>
<dbReference type="Pfam" id="PF03732">
    <property type="entry name" value="Retrotrans_gag"/>
    <property type="match status" value="1"/>
</dbReference>
<evidence type="ECO:0000259" key="2">
    <source>
        <dbReference type="Pfam" id="PF03732"/>
    </source>
</evidence>
<name>A0A5J5ARF8_9ASTE</name>
<evidence type="ECO:0000313" key="3">
    <source>
        <dbReference type="EMBL" id="KAA8532322.1"/>
    </source>
</evidence>
<organism evidence="3 4">
    <name type="scientific">Nyssa sinensis</name>
    <dbReference type="NCBI Taxonomy" id="561372"/>
    <lineage>
        <taxon>Eukaryota</taxon>
        <taxon>Viridiplantae</taxon>
        <taxon>Streptophyta</taxon>
        <taxon>Embryophyta</taxon>
        <taxon>Tracheophyta</taxon>
        <taxon>Spermatophyta</taxon>
        <taxon>Magnoliopsida</taxon>
        <taxon>eudicotyledons</taxon>
        <taxon>Gunneridae</taxon>
        <taxon>Pentapetalae</taxon>
        <taxon>asterids</taxon>
        <taxon>Cornales</taxon>
        <taxon>Nyssaceae</taxon>
        <taxon>Nyssa</taxon>
    </lineage>
</organism>
<dbReference type="EMBL" id="CM018042">
    <property type="protein sequence ID" value="KAA8532322.1"/>
    <property type="molecule type" value="Genomic_DNA"/>
</dbReference>
<reference evidence="3 4" key="1">
    <citation type="submission" date="2019-09" db="EMBL/GenBank/DDBJ databases">
        <title>A chromosome-level genome assembly of the Chinese tupelo Nyssa sinensis.</title>
        <authorList>
            <person name="Yang X."/>
            <person name="Kang M."/>
            <person name="Yang Y."/>
            <person name="Xiong H."/>
            <person name="Wang M."/>
            <person name="Zhang Z."/>
            <person name="Wang Z."/>
            <person name="Wu H."/>
            <person name="Ma T."/>
            <person name="Liu J."/>
            <person name="Xi Z."/>
        </authorList>
    </citation>
    <scope>NUCLEOTIDE SEQUENCE [LARGE SCALE GENOMIC DNA]</scope>
    <source>
        <strain evidence="3">J267</strain>
        <tissue evidence="3">Leaf</tissue>
    </source>
</reference>
<protein>
    <recommendedName>
        <fullName evidence="2">Retrotransposon gag domain-containing protein</fullName>
    </recommendedName>
</protein>
<dbReference type="PANTHER" id="PTHR15503">
    <property type="entry name" value="LDOC1 RELATED"/>
    <property type="match status" value="1"/>
</dbReference>
<dbReference type="InterPro" id="IPR001969">
    <property type="entry name" value="Aspartic_peptidase_AS"/>
</dbReference>
<dbReference type="InterPro" id="IPR032567">
    <property type="entry name" value="RTL1-rel"/>
</dbReference>
<proteinExistence type="predicted"/>
<dbReference type="PROSITE" id="PS00141">
    <property type="entry name" value="ASP_PROTEASE"/>
    <property type="match status" value="1"/>
</dbReference>
<accession>A0A5J5ARF8</accession>
<dbReference type="GO" id="GO:0004190">
    <property type="term" value="F:aspartic-type endopeptidase activity"/>
    <property type="evidence" value="ECO:0007669"/>
    <property type="project" value="InterPro"/>
</dbReference>
<dbReference type="OrthoDB" id="2013610at2759"/>
<dbReference type="AlphaFoldDB" id="A0A5J5ARF8"/>
<sequence length="347" mass="39608">MAEGTRHAQLIEAVAALKVESTQMRDEQNKQKLLLEGIFQQLNNLASSYEHLVVNAVKQNSEGNSSESSPVNTWEELVGALKIRFGPIAYEDPIGVFTKLRQANFVEEYQSQFEILSNKIKGITEEFRVSTFISGLRDDLKIPVAMFKPTTLSATFGLARLQEEEVERRSQGYQPKYQNPQPFNQYQHPKLPTTPPILRLPAPPPRPEFKNQNTTVRPPPTMAKKPNFPIKRITPTQMQKRRENKLCYYCDEKYYPGHKCSRPRIFLIEGIGIEEEESEEVEKEKGVLTVIQSEEFEREKVGELLRTSLHAIAGSVAPKTMRLFVEINHQKVLVLIDTGSTHSFIDP</sequence>
<dbReference type="PANTHER" id="PTHR15503:SF22">
    <property type="entry name" value="TRANSPOSON TY3-I GAG POLYPROTEIN"/>
    <property type="match status" value="1"/>
</dbReference>
<dbReference type="GO" id="GO:0006508">
    <property type="term" value="P:proteolysis"/>
    <property type="evidence" value="ECO:0007669"/>
    <property type="project" value="InterPro"/>
</dbReference>
<keyword evidence="4" id="KW-1185">Reference proteome</keyword>
<dbReference type="Proteomes" id="UP000325577">
    <property type="component" value="Linkage Group LG19"/>
</dbReference>